<reference evidence="2" key="1">
    <citation type="journal article" date="2022" name="bioRxiv">
        <title>Sequencing and chromosome-scale assembly of the giantPleurodeles waltlgenome.</title>
        <authorList>
            <person name="Brown T."/>
            <person name="Elewa A."/>
            <person name="Iarovenko S."/>
            <person name="Subramanian E."/>
            <person name="Araus A.J."/>
            <person name="Petzold A."/>
            <person name="Susuki M."/>
            <person name="Suzuki K.-i.T."/>
            <person name="Hayashi T."/>
            <person name="Toyoda A."/>
            <person name="Oliveira C."/>
            <person name="Osipova E."/>
            <person name="Leigh N.D."/>
            <person name="Simon A."/>
            <person name="Yun M.H."/>
        </authorList>
    </citation>
    <scope>NUCLEOTIDE SEQUENCE</scope>
    <source>
        <strain evidence="2">20211129_DDA</strain>
        <tissue evidence="2">Liver</tissue>
    </source>
</reference>
<evidence type="ECO:0000313" key="3">
    <source>
        <dbReference type="Proteomes" id="UP001066276"/>
    </source>
</evidence>
<protein>
    <submittedName>
        <fullName evidence="2">Uncharacterized protein</fullName>
    </submittedName>
</protein>
<organism evidence="2 3">
    <name type="scientific">Pleurodeles waltl</name>
    <name type="common">Iberian ribbed newt</name>
    <dbReference type="NCBI Taxonomy" id="8319"/>
    <lineage>
        <taxon>Eukaryota</taxon>
        <taxon>Metazoa</taxon>
        <taxon>Chordata</taxon>
        <taxon>Craniata</taxon>
        <taxon>Vertebrata</taxon>
        <taxon>Euteleostomi</taxon>
        <taxon>Amphibia</taxon>
        <taxon>Batrachia</taxon>
        <taxon>Caudata</taxon>
        <taxon>Salamandroidea</taxon>
        <taxon>Salamandridae</taxon>
        <taxon>Pleurodelinae</taxon>
        <taxon>Pleurodeles</taxon>
    </lineage>
</organism>
<dbReference type="AlphaFoldDB" id="A0AAV7N1N0"/>
<keyword evidence="3" id="KW-1185">Reference proteome</keyword>
<evidence type="ECO:0000256" key="1">
    <source>
        <dbReference type="SAM" id="MobiDB-lite"/>
    </source>
</evidence>
<accession>A0AAV7N1N0</accession>
<gene>
    <name evidence="2" type="ORF">NDU88_007277</name>
</gene>
<dbReference type="EMBL" id="JANPWB010000013">
    <property type="protein sequence ID" value="KAJ1109920.1"/>
    <property type="molecule type" value="Genomic_DNA"/>
</dbReference>
<dbReference type="Proteomes" id="UP001066276">
    <property type="component" value="Chromosome 9"/>
</dbReference>
<name>A0AAV7N1N0_PLEWA</name>
<feature type="compositionally biased region" description="Polar residues" evidence="1">
    <location>
        <begin position="93"/>
        <end position="115"/>
    </location>
</feature>
<evidence type="ECO:0000313" key="2">
    <source>
        <dbReference type="EMBL" id="KAJ1109920.1"/>
    </source>
</evidence>
<proteinExistence type="predicted"/>
<sequence>MVSPPASPHTGAAPLTWCFLPFSGSLRSFSGRGPRAGHGPGPPGPHAASSACRNLSPAGRFLLRPPSLFPLPESAGSPHKREVSDPRSFAPVNLSQGPRITGESNSTSFCTFGPC</sequence>
<feature type="region of interest" description="Disordered" evidence="1">
    <location>
        <begin position="66"/>
        <end position="115"/>
    </location>
</feature>
<feature type="region of interest" description="Disordered" evidence="1">
    <location>
        <begin position="29"/>
        <end position="52"/>
    </location>
</feature>
<comment type="caution">
    <text evidence="2">The sequence shown here is derived from an EMBL/GenBank/DDBJ whole genome shotgun (WGS) entry which is preliminary data.</text>
</comment>